<sequence>MARKKIREYDSKRLVKEHYKRISGSELAIKSAQVTESTDLNELIEREPWLPSSKLVIKPVHAVICSKCHFSSHRICISPPVAGPLTSSHAPSPCSTCLNPNRLVFDPKPEISYMSMSKAEAAAVTEVDRRAKEASYTRKRAREGTMVLWRFHFGEGKERWLYAPYFSLTPKTP</sequence>
<evidence type="ECO:0000313" key="2">
    <source>
        <dbReference type="Proteomes" id="UP001055811"/>
    </source>
</evidence>
<dbReference type="EMBL" id="CM042011">
    <property type="protein sequence ID" value="KAI3765595.1"/>
    <property type="molecule type" value="Genomic_DNA"/>
</dbReference>
<organism evidence="1 2">
    <name type="scientific">Cichorium intybus</name>
    <name type="common">Chicory</name>
    <dbReference type="NCBI Taxonomy" id="13427"/>
    <lineage>
        <taxon>Eukaryota</taxon>
        <taxon>Viridiplantae</taxon>
        <taxon>Streptophyta</taxon>
        <taxon>Embryophyta</taxon>
        <taxon>Tracheophyta</taxon>
        <taxon>Spermatophyta</taxon>
        <taxon>Magnoliopsida</taxon>
        <taxon>eudicotyledons</taxon>
        <taxon>Gunneridae</taxon>
        <taxon>Pentapetalae</taxon>
        <taxon>asterids</taxon>
        <taxon>campanulids</taxon>
        <taxon>Asterales</taxon>
        <taxon>Asteraceae</taxon>
        <taxon>Cichorioideae</taxon>
        <taxon>Cichorieae</taxon>
        <taxon>Cichoriinae</taxon>
        <taxon>Cichorium</taxon>
    </lineage>
</organism>
<name>A0ACB9F3R9_CICIN</name>
<dbReference type="Proteomes" id="UP001055811">
    <property type="component" value="Linkage Group LG03"/>
</dbReference>
<reference evidence="1 2" key="2">
    <citation type="journal article" date="2022" name="Mol. Ecol. Resour.">
        <title>The genomes of chicory, endive, great burdock and yacon provide insights into Asteraceae paleo-polyploidization history and plant inulin production.</title>
        <authorList>
            <person name="Fan W."/>
            <person name="Wang S."/>
            <person name="Wang H."/>
            <person name="Wang A."/>
            <person name="Jiang F."/>
            <person name="Liu H."/>
            <person name="Zhao H."/>
            <person name="Xu D."/>
            <person name="Zhang Y."/>
        </authorList>
    </citation>
    <scope>NUCLEOTIDE SEQUENCE [LARGE SCALE GENOMIC DNA]</scope>
    <source>
        <strain evidence="2">cv. Punajuju</strain>
        <tissue evidence="1">Leaves</tissue>
    </source>
</reference>
<proteinExistence type="predicted"/>
<accession>A0ACB9F3R9</accession>
<gene>
    <name evidence="1" type="ORF">L2E82_15633</name>
</gene>
<keyword evidence="2" id="KW-1185">Reference proteome</keyword>
<evidence type="ECO:0000313" key="1">
    <source>
        <dbReference type="EMBL" id="KAI3765595.1"/>
    </source>
</evidence>
<protein>
    <submittedName>
        <fullName evidence="1">Uncharacterized protein</fullName>
    </submittedName>
</protein>
<comment type="caution">
    <text evidence="1">The sequence shown here is derived from an EMBL/GenBank/DDBJ whole genome shotgun (WGS) entry which is preliminary data.</text>
</comment>
<reference evidence="2" key="1">
    <citation type="journal article" date="2022" name="Mol. Ecol. Resour.">
        <title>The genomes of chicory, endive, great burdock and yacon provide insights into Asteraceae palaeo-polyploidization history and plant inulin production.</title>
        <authorList>
            <person name="Fan W."/>
            <person name="Wang S."/>
            <person name="Wang H."/>
            <person name="Wang A."/>
            <person name="Jiang F."/>
            <person name="Liu H."/>
            <person name="Zhao H."/>
            <person name="Xu D."/>
            <person name="Zhang Y."/>
        </authorList>
    </citation>
    <scope>NUCLEOTIDE SEQUENCE [LARGE SCALE GENOMIC DNA]</scope>
    <source>
        <strain evidence="2">cv. Punajuju</strain>
    </source>
</reference>